<feature type="domain" description="DUF4296" evidence="1">
    <location>
        <begin position="22"/>
        <end position="104"/>
    </location>
</feature>
<reference evidence="2 3" key="1">
    <citation type="submission" date="2024-01" db="EMBL/GenBank/DDBJ databases">
        <title>Pedobacter sp. nov., isolated from oil-contaminated soil.</title>
        <authorList>
            <person name="Le N.T.T."/>
        </authorList>
    </citation>
    <scope>NUCLEOTIDE SEQUENCE [LARGE SCALE GENOMIC DNA]</scope>
    <source>
        <strain evidence="2 3">VNH31</strain>
    </source>
</reference>
<accession>A0ABU7H3A4</accession>
<organism evidence="2 3">
    <name type="scientific">Pedobacter flavus</name>
    <dbReference type="NCBI Taxonomy" id="3113906"/>
    <lineage>
        <taxon>Bacteria</taxon>
        <taxon>Pseudomonadati</taxon>
        <taxon>Bacteroidota</taxon>
        <taxon>Sphingobacteriia</taxon>
        <taxon>Sphingobacteriales</taxon>
        <taxon>Sphingobacteriaceae</taxon>
        <taxon>Pedobacter</taxon>
    </lineage>
</organism>
<dbReference type="Pfam" id="PF14129">
    <property type="entry name" value="DUF4296"/>
    <property type="match status" value="1"/>
</dbReference>
<dbReference type="PROSITE" id="PS51257">
    <property type="entry name" value="PROKAR_LIPOPROTEIN"/>
    <property type="match status" value="1"/>
</dbReference>
<dbReference type="InterPro" id="IPR025381">
    <property type="entry name" value="DUF4296"/>
</dbReference>
<evidence type="ECO:0000259" key="1">
    <source>
        <dbReference type="Pfam" id="PF14129"/>
    </source>
</evidence>
<gene>
    <name evidence="2" type="ORF">VRU49_10220</name>
</gene>
<name>A0ABU7H3A4_9SPHI</name>
<dbReference type="EMBL" id="JAZDQU010000002">
    <property type="protein sequence ID" value="MEE1885791.1"/>
    <property type="molecule type" value="Genomic_DNA"/>
</dbReference>
<proteinExistence type="predicted"/>
<evidence type="ECO:0000313" key="3">
    <source>
        <dbReference type="Proteomes" id="UP001337681"/>
    </source>
</evidence>
<dbReference type="RefSeq" id="WP_330146685.1">
    <property type="nucleotide sequence ID" value="NZ_JAZDQU010000002.1"/>
</dbReference>
<sequence length="119" mass="13569">MRKNILLICSILILLACKSGVPKDVIAPEKMKDILINIHVVDGYLMTYTSLDSSRKSGSVYYNSIYKHFGVDSAQYARSLSYYNQNPEKLSAIYQEVTTDLDKILKEEEKLDKQNVISQ</sequence>
<evidence type="ECO:0000313" key="2">
    <source>
        <dbReference type="EMBL" id="MEE1885791.1"/>
    </source>
</evidence>
<dbReference type="Proteomes" id="UP001337681">
    <property type="component" value="Unassembled WGS sequence"/>
</dbReference>
<protein>
    <submittedName>
        <fullName evidence="2">DUF4296 domain-containing protein</fullName>
    </submittedName>
</protein>
<comment type="caution">
    <text evidence="2">The sequence shown here is derived from an EMBL/GenBank/DDBJ whole genome shotgun (WGS) entry which is preliminary data.</text>
</comment>
<keyword evidence="3" id="KW-1185">Reference proteome</keyword>